<evidence type="ECO:0000313" key="3">
    <source>
        <dbReference type="Proteomes" id="UP001177003"/>
    </source>
</evidence>
<gene>
    <name evidence="2" type="ORF">LSALG_LOCUS27264</name>
</gene>
<evidence type="ECO:0000313" key="2">
    <source>
        <dbReference type="EMBL" id="CAI9287930.1"/>
    </source>
</evidence>
<organism evidence="2 3">
    <name type="scientific">Lactuca saligna</name>
    <name type="common">Willowleaf lettuce</name>
    <dbReference type="NCBI Taxonomy" id="75948"/>
    <lineage>
        <taxon>Eukaryota</taxon>
        <taxon>Viridiplantae</taxon>
        <taxon>Streptophyta</taxon>
        <taxon>Embryophyta</taxon>
        <taxon>Tracheophyta</taxon>
        <taxon>Spermatophyta</taxon>
        <taxon>Magnoliopsida</taxon>
        <taxon>eudicotyledons</taxon>
        <taxon>Gunneridae</taxon>
        <taxon>Pentapetalae</taxon>
        <taxon>asterids</taxon>
        <taxon>campanulids</taxon>
        <taxon>Asterales</taxon>
        <taxon>Asteraceae</taxon>
        <taxon>Cichorioideae</taxon>
        <taxon>Cichorieae</taxon>
        <taxon>Lactucinae</taxon>
        <taxon>Lactuca</taxon>
    </lineage>
</organism>
<keyword evidence="3" id="KW-1185">Reference proteome</keyword>
<evidence type="ECO:0000256" key="1">
    <source>
        <dbReference type="SAM" id="SignalP"/>
    </source>
</evidence>
<feature type="signal peptide" evidence="1">
    <location>
        <begin position="1"/>
        <end position="15"/>
    </location>
</feature>
<keyword evidence="1" id="KW-0732">Signal</keyword>
<feature type="chain" id="PRO_5041444810" evidence="1">
    <location>
        <begin position="16"/>
        <end position="390"/>
    </location>
</feature>
<sequence>MLFFFSTFSIYLVHGFHRNLKEWEWQIPSVANLVNKIDSIKFPQNLTTGSNSYESMTLFVYFHKYPSVPKTCAYLLSSRNVGISILHFESIKKKDVEYCMENAFSTYLVCLGNATMCGLWWVELEMYKTSGQYKEVTEERLKEVIYSTHYTATRKRFRNQIKYLCYGGKRKEKKSHPRIKVYTISSNESQIRMLYHFQNLLFRFDVAKKHNIQLKELMNAYSDNSPDEVMPNLTGSVADGRDDIISLFVSHIFRTYHSDSVSILYFNIYQMYCWQLFLRLCAFSPCLAVRFLAFPASISERVQIKEKQKEVNRNGQHFGRLLNTEDVDENLYGGEKEKKLPLRIKVYTFSSIESQRRLLGDLPSWKRYAGNDGMNILHVELNKQKMLNIA</sequence>
<protein>
    <submittedName>
        <fullName evidence="2">Uncharacterized protein</fullName>
    </submittedName>
</protein>
<dbReference type="AlphaFoldDB" id="A0AA35Z8K0"/>
<dbReference type="EMBL" id="OX465081">
    <property type="protein sequence ID" value="CAI9287930.1"/>
    <property type="molecule type" value="Genomic_DNA"/>
</dbReference>
<reference evidence="2" key="1">
    <citation type="submission" date="2023-04" db="EMBL/GenBank/DDBJ databases">
        <authorList>
            <person name="Vijverberg K."/>
            <person name="Xiong W."/>
            <person name="Schranz E."/>
        </authorList>
    </citation>
    <scope>NUCLEOTIDE SEQUENCE</scope>
</reference>
<proteinExistence type="predicted"/>
<accession>A0AA35Z8K0</accession>
<dbReference type="Proteomes" id="UP001177003">
    <property type="component" value="Chromosome 5"/>
</dbReference>
<name>A0AA35Z8K0_LACSI</name>